<sequence>MWLHPFLLPKQKATHLLRDLMKTSHENSGICTHWYSRK</sequence>
<accession>A0A8S5N9N5</accession>
<evidence type="ECO:0000313" key="1">
    <source>
        <dbReference type="EMBL" id="DAD91103.1"/>
    </source>
</evidence>
<proteinExistence type="predicted"/>
<organism evidence="1">
    <name type="scientific">Siphoviridae sp. ctkTE1</name>
    <dbReference type="NCBI Taxonomy" id="2826444"/>
    <lineage>
        <taxon>Viruses</taxon>
        <taxon>Duplodnaviria</taxon>
        <taxon>Heunggongvirae</taxon>
        <taxon>Uroviricota</taxon>
        <taxon>Caudoviricetes</taxon>
    </lineage>
</organism>
<name>A0A8S5N9N5_9CAUD</name>
<reference evidence="1" key="1">
    <citation type="journal article" date="2021" name="Proc. Natl. Acad. Sci. U.S.A.">
        <title>A Catalog of Tens of Thousands of Viruses from Human Metagenomes Reveals Hidden Associations with Chronic Diseases.</title>
        <authorList>
            <person name="Tisza M.J."/>
            <person name="Buck C.B."/>
        </authorList>
    </citation>
    <scope>NUCLEOTIDE SEQUENCE</scope>
    <source>
        <strain evidence="1">CtkTE1</strain>
    </source>
</reference>
<dbReference type="EMBL" id="BK015103">
    <property type="protein sequence ID" value="DAD91103.1"/>
    <property type="molecule type" value="Genomic_DNA"/>
</dbReference>
<protein>
    <submittedName>
        <fullName evidence="1">Uncharacterized protein</fullName>
    </submittedName>
</protein>